<dbReference type="Proteomes" id="UP000834106">
    <property type="component" value="Chromosome 1"/>
</dbReference>
<dbReference type="InterPro" id="IPR044679">
    <property type="entry name" value="PWWP2-like"/>
</dbReference>
<keyword evidence="2" id="KW-1185">Reference proteome</keyword>
<reference evidence="1" key="1">
    <citation type="submission" date="2023-05" db="EMBL/GenBank/DDBJ databases">
        <authorList>
            <person name="Huff M."/>
        </authorList>
    </citation>
    <scope>NUCLEOTIDE SEQUENCE</scope>
</reference>
<gene>
    <name evidence="1" type="ORF">FPE_LOCUS2005</name>
</gene>
<evidence type="ECO:0000313" key="1">
    <source>
        <dbReference type="EMBL" id="CAI9754574.1"/>
    </source>
</evidence>
<accession>A0AAD1YNI2</accession>
<dbReference type="PANTHER" id="PTHR33697">
    <property type="entry name" value="T17B22.17 PROTEIN-RELATED"/>
    <property type="match status" value="1"/>
</dbReference>
<evidence type="ECO:0000313" key="2">
    <source>
        <dbReference type="Proteomes" id="UP000834106"/>
    </source>
</evidence>
<sequence>MSSCQISLRYRYNLKKSKRVKAFHCREYDSCIEKAKLFASVSSKKTGKYAHRDDAIVHALELEGQGNKQSRSFRTPNDLKDVRMRIAGRIVEIVLDGCLVPWKRAGKALKIVGNFRRILMITDVNIMKIGSSFWSHVLGKAGCRRIPWTRVEGGHTELKGLFLESFDEWEFVGHHWLMTDTMARLDKDLPDLVAALSKVTVSRTVATCSELAATSNEIIAARTAVTRLPLCGKNSSVV</sequence>
<dbReference type="AlphaFoldDB" id="A0AAD1YNI2"/>
<name>A0AAD1YNI2_9LAMI</name>
<dbReference type="PANTHER" id="PTHR33697:SF1">
    <property type="entry name" value="TUDOR_PWWP_MBT SUPERFAMILY PROTEIN"/>
    <property type="match status" value="1"/>
</dbReference>
<organism evidence="1 2">
    <name type="scientific">Fraxinus pennsylvanica</name>
    <dbReference type="NCBI Taxonomy" id="56036"/>
    <lineage>
        <taxon>Eukaryota</taxon>
        <taxon>Viridiplantae</taxon>
        <taxon>Streptophyta</taxon>
        <taxon>Embryophyta</taxon>
        <taxon>Tracheophyta</taxon>
        <taxon>Spermatophyta</taxon>
        <taxon>Magnoliopsida</taxon>
        <taxon>eudicotyledons</taxon>
        <taxon>Gunneridae</taxon>
        <taxon>Pentapetalae</taxon>
        <taxon>asterids</taxon>
        <taxon>lamiids</taxon>
        <taxon>Lamiales</taxon>
        <taxon>Oleaceae</taxon>
        <taxon>Oleeae</taxon>
        <taxon>Fraxinus</taxon>
    </lineage>
</organism>
<protein>
    <submittedName>
        <fullName evidence="1">Uncharacterized protein</fullName>
    </submittedName>
</protein>
<proteinExistence type="predicted"/>
<dbReference type="EMBL" id="OU503036">
    <property type="protein sequence ID" value="CAI9754574.1"/>
    <property type="molecule type" value="Genomic_DNA"/>
</dbReference>